<evidence type="ECO:0000313" key="2">
    <source>
        <dbReference type="Proteomes" id="UP000548771"/>
    </source>
</evidence>
<organism evidence="1 2">
    <name type="scientific">Xanthomonas hortorum pv. pelargonii</name>
    <dbReference type="NCBI Taxonomy" id="453602"/>
    <lineage>
        <taxon>Bacteria</taxon>
        <taxon>Pseudomonadati</taxon>
        <taxon>Pseudomonadota</taxon>
        <taxon>Gammaproteobacteria</taxon>
        <taxon>Lysobacterales</taxon>
        <taxon>Lysobacteraceae</taxon>
        <taxon>Xanthomonas</taxon>
    </lineage>
</organism>
<sequence>MDAAEEPTRTYLRRVPRRYACKRPTATEAFASNWQTSCAALVDAWRRIRERDTPQVRPCRLGGGIHAATRSRTRIRHRAPTFCGY</sequence>
<proteinExistence type="predicted"/>
<dbReference type="EMBL" id="SMDX01000001">
    <property type="protein sequence ID" value="NMI20560.1"/>
    <property type="molecule type" value="Genomic_DNA"/>
</dbReference>
<evidence type="ECO:0000313" key="1">
    <source>
        <dbReference type="EMBL" id="NMI20560.1"/>
    </source>
</evidence>
<comment type="caution">
    <text evidence="1">The sequence shown here is derived from an EMBL/GenBank/DDBJ whole genome shotgun (WGS) entry which is preliminary data.</text>
</comment>
<gene>
    <name evidence="1" type="ORF">E1J24_01255</name>
</gene>
<dbReference type="Proteomes" id="UP000548771">
    <property type="component" value="Unassembled WGS sequence"/>
</dbReference>
<protein>
    <submittedName>
        <fullName evidence="1">Uncharacterized protein</fullName>
    </submittedName>
</protein>
<reference evidence="2" key="1">
    <citation type="journal article" date="2020" name="Syst. Appl. Microbiol.">
        <title>Clarifying the taxonomy of the causal agent of bacterial leaf spot of lettuce through a polyphasic approach reveals that Xanthomonas cynarae Trebaol et al. 2000 emend. Timilsina et al. 2019 is a later heterotypic synonym of Xanthomonas hortorum Vauterin et al. 1995.</title>
        <authorList>
            <person name="Moriniere L."/>
            <person name="Burlet A."/>
            <person name="Rosenthal E.R."/>
            <person name="Nesme X."/>
            <person name="Portier P."/>
            <person name="Bull C.T."/>
            <person name="Lavire C."/>
            <person name="Fischer-Le Saux M."/>
            <person name="Bertolla F."/>
        </authorList>
    </citation>
    <scope>NUCLEOTIDE SEQUENCE [LARGE SCALE GENOMIC DNA]</scope>
    <source>
        <strain evidence="2">CFBP2533</strain>
    </source>
</reference>
<dbReference type="AlphaFoldDB" id="A0AAW9ZMS4"/>
<name>A0AAW9ZMS4_9XANT</name>
<accession>A0AAW9ZMS4</accession>